<keyword evidence="7" id="KW-1185">Reference proteome</keyword>
<dbReference type="InterPro" id="IPR010899">
    <property type="entry name" value="UPF0344"/>
</dbReference>
<protein>
    <submittedName>
        <fullName evidence="6">DUF1516 family protein</fullName>
    </submittedName>
</protein>
<accession>A0ABY4HAI4</accession>
<dbReference type="Pfam" id="PF07457">
    <property type="entry name" value="DUF1516"/>
    <property type="match status" value="1"/>
</dbReference>
<evidence type="ECO:0000256" key="3">
    <source>
        <dbReference type="ARBA" id="ARBA00022989"/>
    </source>
</evidence>
<keyword evidence="4 5" id="KW-0472">Membrane</keyword>
<keyword evidence="3 5" id="KW-1133">Transmembrane helix</keyword>
<evidence type="ECO:0000256" key="4">
    <source>
        <dbReference type="ARBA" id="ARBA00023136"/>
    </source>
</evidence>
<dbReference type="Proteomes" id="UP000830326">
    <property type="component" value="Chromosome"/>
</dbReference>
<evidence type="ECO:0000313" key="6">
    <source>
        <dbReference type="EMBL" id="UOR11890.1"/>
    </source>
</evidence>
<reference evidence="6" key="1">
    <citation type="submission" date="2022-04" db="EMBL/GenBank/DDBJ databases">
        <title>Halobacillus sp. isolated from saltern.</title>
        <authorList>
            <person name="Won M."/>
            <person name="Lee C.-M."/>
            <person name="Woen H.-Y."/>
            <person name="Kwon S.-W."/>
        </authorList>
    </citation>
    <scope>NUCLEOTIDE SEQUENCE</scope>
    <source>
        <strain evidence="6">SSHM10-5</strain>
    </source>
</reference>
<organism evidence="6 7">
    <name type="scientific">Halobacillus amylolyticus</name>
    <dbReference type="NCBI Taxonomy" id="2932259"/>
    <lineage>
        <taxon>Bacteria</taxon>
        <taxon>Bacillati</taxon>
        <taxon>Bacillota</taxon>
        <taxon>Bacilli</taxon>
        <taxon>Bacillales</taxon>
        <taxon>Bacillaceae</taxon>
        <taxon>Halobacillus</taxon>
    </lineage>
</organism>
<feature type="transmembrane region" description="Helical" evidence="5">
    <location>
        <begin position="37"/>
        <end position="55"/>
    </location>
</feature>
<evidence type="ECO:0000256" key="2">
    <source>
        <dbReference type="ARBA" id="ARBA00022692"/>
    </source>
</evidence>
<keyword evidence="2 5" id="KW-0812">Transmembrane</keyword>
<dbReference type="EMBL" id="CP095075">
    <property type="protein sequence ID" value="UOR11890.1"/>
    <property type="molecule type" value="Genomic_DNA"/>
</dbReference>
<gene>
    <name evidence="6" type="ORF">MUO15_20435</name>
</gene>
<feature type="transmembrane region" description="Helical" evidence="5">
    <location>
        <begin position="93"/>
        <end position="115"/>
    </location>
</feature>
<feature type="transmembrane region" description="Helical" evidence="5">
    <location>
        <begin position="6"/>
        <end position="25"/>
    </location>
</feature>
<evidence type="ECO:0000256" key="1">
    <source>
        <dbReference type="ARBA" id="ARBA00022475"/>
    </source>
</evidence>
<sequence>MFIHIHLVTVIVIISLVIIVNHLYSGQKKKAATILHHTLRFLYIVAILSGGFSLGMRPVSLGSLFKVFLGVGSIGLIEVYFMHKVKGDTPQFLPVFFVIFLSLTVVMGLFLPLGISLF</sequence>
<proteinExistence type="predicted"/>
<keyword evidence="1" id="KW-1003">Cell membrane</keyword>
<dbReference type="RefSeq" id="WP_245032288.1">
    <property type="nucleotide sequence ID" value="NZ_CP095075.1"/>
</dbReference>
<evidence type="ECO:0000313" key="7">
    <source>
        <dbReference type="Proteomes" id="UP000830326"/>
    </source>
</evidence>
<evidence type="ECO:0000256" key="5">
    <source>
        <dbReference type="SAM" id="Phobius"/>
    </source>
</evidence>
<feature type="transmembrane region" description="Helical" evidence="5">
    <location>
        <begin position="61"/>
        <end position="81"/>
    </location>
</feature>
<name>A0ABY4HAI4_9BACI</name>